<dbReference type="InterPro" id="IPR004583">
    <property type="entry name" value="DNA_repair_Rad4"/>
</dbReference>
<feature type="compositionally biased region" description="Polar residues" evidence="7">
    <location>
        <begin position="99"/>
        <end position="108"/>
    </location>
</feature>
<dbReference type="Pfam" id="PF10403">
    <property type="entry name" value="BHD_1"/>
    <property type="match status" value="1"/>
</dbReference>
<dbReference type="SMART" id="SM01030">
    <property type="entry name" value="BHD_1"/>
    <property type="match status" value="1"/>
</dbReference>
<protein>
    <submittedName>
        <fullName evidence="11">Uncharacterized protein</fullName>
    </submittedName>
</protein>
<evidence type="ECO:0000256" key="2">
    <source>
        <dbReference type="ARBA" id="ARBA00009525"/>
    </source>
</evidence>
<dbReference type="GO" id="GO:0003697">
    <property type="term" value="F:single-stranded DNA binding"/>
    <property type="evidence" value="ECO:0007669"/>
    <property type="project" value="TreeGrafter"/>
</dbReference>
<dbReference type="Pfam" id="PF10405">
    <property type="entry name" value="BHD_3"/>
    <property type="match status" value="1"/>
</dbReference>
<gene>
    <name evidence="11" type="ORF">PGLA2088_LOCUS3230</name>
</gene>
<dbReference type="Proteomes" id="UP000626109">
    <property type="component" value="Unassembled WGS sequence"/>
</dbReference>
<dbReference type="GO" id="GO:0003684">
    <property type="term" value="F:damaged DNA binding"/>
    <property type="evidence" value="ECO:0007669"/>
    <property type="project" value="InterPro"/>
</dbReference>
<reference evidence="11" key="1">
    <citation type="submission" date="2021-02" db="EMBL/GenBank/DDBJ databases">
        <authorList>
            <person name="Dougan E. K."/>
            <person name="Rhodes N."/>
            <person name="Thang M."/>
            <person name="Chan C."/>
        </authorList>
    </citation>
    <scope>NUCLEOTIDE SEQUENCE</scope>
</reference>
<evidence type="ECO:0000256" key="1">
    <source>
        <dbReference type="ARBA" id="ARBA00004123"/>
    </source>
</evidence>
<feature type="domain" description="Rad4 beta-hairpin" evidence="8">
    <location>
        <begin position="443"/>
        <end position="496"/>
    </location>
</feature>
<dbReference type="AlphaFoldDB" id="A0A813I3V5"/>
<dbReference type="Gene3D" id="3.30.70.2460">
    <property type="entry name" value="Rad4, beta-hairpin domain BHD3"/>
    <property type="match status" value="1"/>
</dbReference>
<evidence type="ECO:0000256" key="4">
    <source>
        <dbReference type="ARBA" id="ARBA00023204"/>
    </source>
</evidence>
<dbReference type="GO" id="GO:0006289">
    <property type="term" value="P:nucleotide-excision repair"/>
    <property type="evidence" value="ECO:0007669"/>
    <property type="project" value="InterPro"/>
</dbReference>
<keyword evidence="6" id="KW-0175">Coiled coil</keyword>
<dbReference type="SMART" id="SM01031">
    <property type="entry name" value="BHD_2"/>
    <property type="match status" value="1"/>
</dbReference>
<keyword evidence="3" id="KW-0227">DNA damage</keyword>
<dbReference type="InterPro" id="IPR018327">
    <property type="entry name" value="BHD_2"/>
</dbReference>
<feature type="coiled-coil region" evidence="6">
    <location>
        <begin position="629"/>
        <end position="659"/>
    </location>
</feature>
<evidence type="ECO:0000256" key="5">
    <source>
        <dbReference type="ARBA" id="ARBA00023242"/>
    </source>
</evidence>
<evidence type="ECO:0000256" key="6">
    <source>
        <dbReference type="SAM" id="Coils"/>
    </source>
</evidence>
<evidence type="ECO:0000259" key="9">
    <source>
        <dbReference type="SMART" id="SM01031"/>
    </source>
</evidence>
<evidence type="ECO:0000256" key="3">
    <source>
        <dbReference type="ARBA" id="ARBA00022763"/>
    </source>
</evidence>
<dbReference type="EMBL" id="CAJNNW010002792">
    <property type="protein sequence ID" value="CAE8644640.1"/>
    <property type="molecule type" value="Genomic_DNA"/>
</dbReference>
<dbReference type="InterPro" id="IPR018328">
    <property type="entry name" value="Rad4_beta-hairpin_dom3"/>
</dbReference>
<comment type="subcellular location">
    <subcellularLocation>
        <location evidence="1">Nucleus</location>
    </subcellularLocation>
</comment>
<feature type="region of interest" description="Disordered" evidence="7">
    <location>
        <begin position="28"/>
        <end position="134"/>
    </location>
</feature>
<feature type="non-terminal residue" evidence="11">
    <location>
        <position position="1"/>
    </location>
</feature>
<evidence type="ECO:0000313" key="12">
    <source>
        <dbReference type="Proteomes" id="UP000626109"/>
    </source>
</evidence>
<dbReference type="Gene3D" id="3.90.260.10">
    <property type="entry name" value="Transglutaminase-like"/>
    <property type="match status" value="1"/>
</dbReference>
<dbReference type="GO" id="GO:0071942">
    <property type="term" value="C:XPC complex"/>
    <property type="evidence" value="ECO:0007669"/>
    <property type="project" value="TreeGrafter"/>
</dbReference>
<dbReference type="InterPro" id="IPR042488">
    <property type="entry name" value="Rad4_BHD3_sf"/>
</dbReference>
<evidence type="ECO:0000256" key="7">
    <source>
        <dbReference type="SAM" id="MobiDB-lite"/>
    </source>
</evidence>
<dbReference type="InterPro" id="IPR018326">
    <property type="entry name" value="Rad4_beta-hairpin_dom1"/>
</dbReference>
<dbReference type="SMART" id="SM01032">
    <property type="entry name" value="BHD_3"/>
    <property type="match status" value="1"/>
</dbReference>
<dbReference type="Gene3D" id="2.20.20.110">
    <property type="entry name" value="Rad4, beta-hairpin domain BHD1"/>
    <property type="match status" value="1"/>
</dbReference>
<dbReference type="PANTHER" id="PTHR12135">
    <property type="entry name" value="DNA REPAIR PROTEIN XP-C / RAD4"/>
    <property type="match status" value="1"/>
</dbReference>
<dbReference type="PANTHER" id="PTHR12135:SF0">
    <property type="entry name" value="DNA REPAIR PROTEIN COMPLEMENTING XP-C CELLS"/>
    <property type="match status" value="1"/>
</dbReference>
<dbReference type="GO" id="GO:0000111">
    <property type="term" value="C:nucleotide-excision repair factor 2 complex"/>
    <property type="evidence" value="ECO:0007669"/>
    <property type="project" value="TreeGrafter"/>
</dbReference>
<accession>A0A813I3V5</accession>
<organism evidence="11 12">
    <name type="scientific">Polarella glacialis</name>
    <name type="common">Dinoflagellate</name>
    <dbReference type="NCBI Taxonomy" id="89957"/>
    <lineage>
        <taxon>Eukaryota</taxon>
        <taxon>Sar</taxon>
        <taxon>Alveolata</taxon>
        <taxon>Dinophyceae</taxon>
        <taxon>Suessiales</taxon>
        <taxon>Suessiaceae</taxon>
        <taxon>Polarella</taxon>
    </lineage>
</organism>
<dbReference type="SUPFAM" id="SSF54001">
    <property type="entry name" value="Cysteine proteinases"/>
    <property type="match status" value="1"/>
</dbReference>
<evidence type="ECO:0000259" key="10">
    <source>
        <dbReference type="SMART" id="SM01032"/>
    </source>
</evidence>
<keyword evidence="4" id="KW-0234">DNA repair</keyword>
<evidence type="ECO:0000259" key="8">
    <source>
        <dbReference type="SMART" id="SM01030"/>
    </source>
</evidence>
<feature type="domain" description="Rad4 beta-hairpin" evidence="10">
    <location>
        <begin position="560"/>
        <end position="639"/>
    </location>
</feature>
<comment type="similarity">
    <text evidence="2">Belongs to the XPC family.</text>
</comment>
<dbReference type="InterPro" id="IPR036985">
    <property type="entry name" value="Transglutaminase-like_sf"/>
</dbReference>
<feature type="compositionally biased region" description="Acidic residues" evidence="7">
    <location>
        <begin position="42"/>
        <end position="54"/>
    </location>
</feature>
<feature type="domain" description="Rad4 beta-hairpin" evidence="9">
    <location>
        <begin position="498"/>
        <end position="543"/>
    </location>
</feature>
<evidence type="ECO:0000313" key="11">
    <source>
        <dbReference type="EMBL" id="CAE8644640.1"/>
    </source>
</evidence>
<dbReference type="GO" id="GO:0005737">
    <property type="term" value="C:cytoplasm"/>
    <property type="evidence" value="ECO:0007669"/>
    <property type="project" value="TreeGrafter"/>
</dbReference>
<dbReference type="InterPro" id="IPR038765">
    <property type="entry name" value="Papain-like_cys_pep_sf"/>
</dbReference>
<dbReference type="GO" id="GO:0006298">
    <property type="term" value="P:mismatch repair"/>
    <property type="evidence" value="ECO:0007669"/>
    <property type="project" value="TreeGrafter"/>
</dbReference>
<keyword evidence="5" id="KW-0539">Nucleus</keyword>
<name>A0A813I3V5_POLGL</name>
<proteinExistence type="inferred from homology"/>
<sequence length="686" mass="73698">FMLGILQGFFEESLSPDLDSFLRADIGAGAGTGAAGLRKQPEEEEEDEYGDIDWCDAKDQVLLPEVPGGDLLPEVPGEAGSGEPLGASDHPDAQDVPPRQQNTATGTRASPGPGQSAPTPVPGAEERREAARLRRAAAAQHAALALGYAARLEWLSRSVCDHPLLQAMALSQLPGCLASGVQSSLGLRELRTELRNIRANRVDSVNSVQTQHQEACQPAQHLHRQNPNTHLLEAKVAESTSTSENLDGDTHTPSAIDCGQKLQQLRSAAPFWALLLLLRGLLGGDASLEELAMLLVARCRAEGRPARLAMALPLPAAGSCGSLLAADDLELPLPSVWAEIFDEPAGRWRALAAPAAVAAAASASTLAFLWVLSCGPSSGDSPGAMRDVTRRYCGRWSAVLEARGSLGRSWDVMLLRLGRGTSEDGPMACADRLDEARLARKARQEPLPSSRAGFKRHSGYVLDSQLRQHELVHPAHAKPVGLFQGKEPIWRRGDVAELRSAVQWRREGREVTEGERPMKTSRGGSSFAMQLFGSWQTKALALPPPQVCLPSAAGGHFGPIPGTNSFGSLEMTGAGSRAQSLPPGTVYLEQEIARSAAARLGVHFAPAVVGFLRENGQVKPRFGGCVVWLKDQADVLAFAEEERERLEELEAKKKAERMEAAWRLLIKSVLVDLYVETRYAGRDISV</sequence>
<comment type="caution">
    <text evidence="11">The sequence shown here is derived from an EMBL/GenBank/DDBJ whole genome shotgun (WGS) entry which is preliminary data.</text>
</comment>